<reference evidence="2" key="2">
    <citation type="submission" date="2021-04" db="EMBL/GenBank/DDBJ databases">
        <authorList>
            <person name="Podell S."/>
        </authorList>
    </citation>
    <scope>NUCLEOTIDE SEQUENCE</scope>
    <source>
        <strain evidence="2">Hildebrandi</strain>
    </source>
</reference>
<feature type="compositionally biased region" description="Low complexity" evidence="1">
    <location>
        <begin position="196"/>
        <end position="214"/>
    </location>
</feature>
<name>A0A9K3PSW2_9STRA</name>
<comment type="caution">
    <text evidence="2">The sequence shown here is derived from an EMBL/GenBank/DDBJ whole genome shotgun (WGS) entry which is preliminary data.</text>
</comment>
<evidence type="ECO:0000313" key="3">
    <source>
        <dbReference type="Proteomes" id="UP000693970"/>
    </source>
</evidence>
<feature type="compositionally biased region" description="Low complexity" evidence="1">
    <location>
        <begin position="230"/>
        <end position="239"/>
    </location>
</feature>
<feature type="compositionally biased region" description="Low complexity" evidence="1">
    <location>
        <begin position="154"/>
        <end position="168"/>
    </location>
</feature>
<accession>A0A9K3PSW2</accession>
<evidence type="ECO:0000313" key="2">
    <source>
        <dbReference type="EMBL" id="KAG7358600.1"/>
    </source>
</evidence>
<feature type="region of interest" description="Disordered" evidence="1">
    <location>
        <begin position="1"/>
        <end position="20"/>
    </location>
</feature>
<proteinExistence type="predicted"/>
<feature type="region of interest" description="Disordered" evidence="1">
    <location>
        <begin position="142"/>
        <end position="177"/>
    </location>
</feature>
<protein>
    <submittedName>
        <fullName evidence="2">Uncharacterized protein</fullName>
    </submittedName>
</protein>
<dbReference type="Proteomes" id="UP000693970">
    <property type="component" value="Unassembled WGS sequence"/>
</dbReference>
<organism evidence="2 3">
    <name type="scientific">Nitzschia inconspicua</name>
    <dbReference type="NCBI Taxonomy" id="303405"/>
    <lineage>
        <taxon>Eukaryota</taxon>
        <taxon>Sar</taxon>
        <taxon>Stramenopiles</taxon>
        <taxon>Ochrophyta</taxon>
        <taxon>Bacillariophyta</taxon>
        <taxon>Bacillariophyceae</taxon>
        <taxon>Bacillariophycidae</taxon>
        <taxon>Bacillariales</taxon>
        <taxon>Bacillariaceae</taxon>
        <taxon>Nitzschia</taxon>
    </lineage>
</organism>
<feature type="region of interest" description="Disordered" evidence="1">
    <location>
        <begin position="38"/>
        <end position="74"/>
    </location>
</feature>
<feature type="region of interest" description="Disordered" evidence="1">
    <location>
        <begin position="260"/>
        <end position="300"/>
    </location>
</feature>
<dbReference type="EMBL" id="JAGRRH010000014">
    <property type="protein sequence ID" value="KAG7358600.1"/>
    <property type="molecule type" value="Genomic_DNA"/>
</dbReference>
<feature type="compositionally biased region" description="Polar residues" evidence="1">
    <location>
        <begin position="142"/>
        <end position="152"/>
    </location>
</feature>
<reference evidence="2" key="1">
    <citation type="journal article" date="2021" name="Sci. Rep.">
        <title>Diploid genomic architecture of Nitzschia inconspicua, an elite biomass production diatom.</title>
        <authorList>
            <person name="Oliver A."/>
            <person name="Podell S."/>
            <person name="Pinowska A."/>
            <person name="Traller J.C."/>
            <person name="Smith S.R."/>
            <person name="McClure R."/>
            <person name="Beliaev A."/>
            <person name="Bohutskyi P."/>
            <person name="Hill E.A."/>
            <person name="Rabines A."/>
            <person name="Zheng H."/>
            <person name="Allen L.Z."/>
            <person name="Kuo A."/>
            <person name="Grigoriev I.V."/>
            <person name="Allen A.E."/>
            <person name="Hazlebeck D."/>
            <person name="Allen E.E."/>
        </authorList>
    </citation>
    <scope>NUCLEOTIDE SEQUENCE</scope>
    <source>
        <strain evidence="2">Hildebrandi</strain>
    </source>
</reference>
<feature type="compositionally biased region" description="Acidic residues" evidence="1">
    <location>
        <begin position="40"/>
        <end position="50"/>
    </location>
</feature>
<evidence type="ECO:0000256" key="1">
    <source>
        <dbReference type="SAM" id="MobiDB-lite"/>
    </source>
</evidence>
<dbReference type="AlphaFoldDB" id="A0A9K3PSW2"/>
<gene>
    <name evidence="2" type="ORF">IV203_015189</name>
</gene>
<sequence length="392" mass="43825">MNIHFIPPEPRSGLEPRPINHETIESGDAFVEDVSSVMQDMDDDDDDQDVVNDYYHPNRFHASNSSSSGSSTSSASLTPIDWTLHFERAMEQARQVVFTPHTTVPKVHEFDWKVVNFQPTPAAGHKRKSMDVDVNMADAFTSGGTRSFNNKPESGMCSVNSSASSSPSEESKRRRFWRDSSTRLNKIRSNSFVGNSSICSSQSSHSNRALSSSSANHPRQGFSVRGLLGSSSTTQQQQQPYIRPVKRTRIESTYHLGPSAEHGILKNRTTPPDAVSSSGQSHFPTIVTTPQGQKRRKMTTTKKRIRFVDSRMKVVKRLQAGNLFSFGQGTARYEALSEEDDNYNHERMVERDSSYFNAGNHPFFRTASANPTARTAWRLQMGTFSSDTMAEL</sequence>
<feature type="compositionally biased region" description="Polar residues" evidence="1">
    <location>
        <begin position="267"/>
        <end position="292"/>
    </location>
</feature>
<feature type="compositionally biased region" description="Low complexity" evidence="1">
    <location>
        <begin position="63"/>
        <end position="74"/>
    </location>
</feature>
<feature type="region of interest" description="Disordered" evidence="1">
    <location>
        <begin position="195"/>
        <end position="242"/>
    </location>
</feature>
<keyword evidence="3" id="KW-1185">Reference proteome</keyword>